<protein>
    <recommendedName>
        <fullName evidence="4">Flagellar protein</fullName>
    </recommendedName>
</protein>
<name>A0A521EC35_9BACT</name>
<feature type="transmembrane region" description="Helical" evidence="1">
    <location>
        <begin position="16"/>
        <end position="35"/>
    </location>
</feature>
<evidence type="ECO:0000256" key="1">
    <source>
        <dbReference type="SAM" id="Phobius"/>
    </source>
</evidence>
<evidence type="ECO:0000313" key="2">
    <source>
        <dbReference type="EMBL" id="SMO81496.1"/>
    </source>
</evidence>
<dbReference type="EMBL" id="FXTP01000011">
    <property type="protein sequence ID" value="SMO81496.1"/>
    <property type="molecule type" value="Genomic_DNA"/>
</dbReference>
<feature type="transmembrane region" description="Helical" evidence="1">
    <location>
        <begin position="92"/>
        <end position="110"/>
    </location>
</feature>
<sequence length="205" mass="23292">MDVQKIISQSDKSPKSILKIVLSISVALLLIWLFLVSRMDTGSSSKSVNADQKIEQTQQLRTSLLKPGEEIKEKPEEAVQEEESSSSLFQNAFLTFLVMIGVLAGVWLWAKKKDDGLSIKNNKPNRDLGSHKLSQGLQLKFVEINKEVWVMGVAENSVNLMHRILKEEWMENEMKIDSKAVEPKSVQKTVNDKGDFKSFYKFFTN</sequence>
<organism evidence="2 3">
    <name type="scientific">Gracilimonas mengyeensis</name>
    <dbReference type="NCBI Taxonomy" id="1302730"/>
    <lineage>
        <taxon>Bacteria</taxon>
        <taxon>Pseudomonadati</taxon>
        <taxon>Balneolota</taxon>
        <taxon>Balneolia</taxon>
        <taxon>Balneolales</taxon>
        <taxon>Balneolaceae</taxon>
        <taxon>Gracilimonas</taxon>
    </lineage>
</organism>
<dbReference type="RefSeq" id="WP_142455094.1">
    <property type="nucleotide sequence ID" value="NZ_FXTP01000011.1"/>
</dbReference>
<evidence type="ECO:0000313" key="3">
    <source>
        <dbReference type="Proteomes" id="UP000317557"/>
    </source>
</evidence>
<keyword evidence="1" id="KW-0812">Transmembrane</keyword>
<keyword evidence="1" id="KW-1133">Transmembrane helix</keyword>
<dbReference type="OrthoDB" id="1524780at2"/>
<reference evidence="2 3" key="1">
    <citation type="submission" date="2017-05" db="EMBL/GenBank/DDBJ databases">
        <authorList>
            <person name="Varghese N."/>
            <person name="Submissions S."/>
        </authorList>
    </citation>
    <scope>NUCLEOTIDE SEQUENCE [LARGE SCALE GENOMIC DNA]</scope>
    <source>
        <strain evidence="2 3">DSM 21985</strain>
    </source>
</reference>
<evidence type="ECO:0008006" key="4">
    <source>
        <dbReference type="Google" id="ProtNLM"/>
    </source>
</evidence>
<accession>A0A521EC35</accession>
<dbReference type="AlphaFoldDB" id="A0A521EC35"/>
<keyword evidence="3" id="KW-1185">Reference proteome</keyword>
<gene>
    <name evidence="2" type="ORF">SAMN06265219_111100</name>
</gene>
<dbReference type="Proteomes" id="UP000317557">
    <property type="component" value="Unassembled WGS sequence"/>
</dbReference>
<keyword evidence="1" id="KW-0472">Membrane</keyword>
<proteinExistence type="predicted"/>